<reference evidence="1" key="1">
    <citation type="submission" date="2023-03" db="EMBL/GenBank/DDBJ databases">
        <title>Massive genome expansion in bonnet fungi (Mycena s.s.) driven by repeated elements and novel gene families across ecological guilds.</title>
        <authorList>
            <consortium name="Lawrence Berkeley National Laboratory"/>
            <person name="Harder C.B."/>
            <person name="Miyauchi S."/>
            <person name="Viragh M."/>
            <person name="Kuo A."/>
            <person name="Thoen E."/>
            <person name="Andreopoulos B."/>
            <person name="Lu D."/>
            <person name="Skrede I."/>
            <person name="Drula E."/>
            <person name="Henrissat B."/>
            <person name="Morin E."/>
            <person name="Kohler A."/>
            <person name="Barry K."/>
            <person name="LaButti K."/>
            <person name="Morin E."/>
            <person name="Salamov A."/>
            <person name="Lipzen A."/>
            <person name="Mereny Z."/>
            <person name="Hegedus B."/>
            <person name="Baldrian P."/>
            <person name="Stursova M."/>
            <person name="Weitz H."/>
            <person name="Taylor A."/>
            <person name="Grigoriev I.V."/>
            <person name="Nagy L.G."/>
            <person name="Martin F."/>
            <person name="Kauserud H."/>
        </authorList>
    </citation>
    <scope>NUCLEOTIDE SEQUENCE</scope>
    <source>
        <strain evidence="1">CBHHK188m</strain>
    </source>
</reference>
<dbReference type="AlphaFoldDB" id="A0AAD7IFB5"/>
<evidence type="ECO:0000313" key="2">
    <source>
        <dbReference type="Proteomes" id="UP001215280"/>
    </source>
</evidence>
<accession>A0AAD7IFB5</accession>
<organism evidence="1 2">
    <name type="scientific">Mycena maculata</name>
    <dbReference type="NCBI Taxonomy" id="230809"/>
    <lineage>
        <taxon>Eukaryota</taxon>
        <taxon>Fungi</taxon>
        <taxon>Dikarya</taxon>
        <taxon>Basidiomycota</taxon>
        <taxon>Agaricomycotina</taxon>
        <taxon>Agaricomycetes</taxon>
        <taxon>Agaricomycetidae</taxon>
        <taxon>Agaricales</taxon>
        <taxon>Marasmiineae</taxon>
        <taxon>Mycenaceae</taxon>
        <taxon>Mycena</taxon>
    </lineage>
</organism>
<comment type="caution">
    <text evidence="1">The sequence shown here is derived from an EMBL/GenBank/DDBJ whole genome shotgun (WGS) entry which is preliminary data.</text>
</comment>
<proteinExistence type="predicted"/>
<protein>
    <submittedName>
        <fullName evidence="1">Uncharacterized protein</fullName>
    </submittedName>
</protein>
<dbReference type="Gene3D" id="3.40.50.300">
    <property type="entry name" value="P-loop containing nucleotide triphosphate hydrolases"/>
    <property type="match status" value="1"/>
</dbReference>
<name>A0AAD7IFB5_9AGAR</name>
<evidence type="ECO:0000313" key="1">
    <source>
        <dbReference type="EMBL" id="KAJ7741805.1"/>
    </source>
</evidence>
<dbReference type="EMBL" id="JARJLG010000121">
    <property type="protein sequence ID" value="KAJ7741805.1"/>
    <property type="molecule type" value="Genomic_DNA"/>
</dbReference>
<dbReference type="InterPro" id="IPR027417">
    <property type="entry name" value="P-loop_NTPase"/>
</dbReference>
<gene>
    <name evidence="1" type="ORF">DFH07DRAFT_837476</name>
</gene>
<dbReference type="Proteomes" id="UP001215280">
    <property type="component" value="Unassembled WGS sequence"/>
</dbReference>
<keyword evidence="2" id="KW-1185">Reference proteome</keyword>
<sequence length="61" mass="6482">MASQVKALLLGSGDSGKSTILKQTRLIKNLNLHSRRDRVLPPACVGERRPRAQVSTGGEGG</sequence>